<dbReference type="Pfam" id="PF02922">
    <property type="entry name" value="CBM_48"/>
    <property type="match status" value="1"/>
</dbReference>
<dbReference type="RefSeq" id="WP_204913218.1">
    <property type="nucleotide sequence ID" value="NZ_BAAAYR010000004.1"/>
</dbReference>
<evidence type="ECO:0000256" key="2">
    <source>
        <dbReference type="ARBA" id="ARBA00022801"/>
    </source>
</evidence>
<reference evidence="7" key="1">
    <citation type="journal article" date="2019" name="Int. J. Syst. Evol. Microbiol.">
        <title>The Global Catalogue of Microorganisms (GCM) 10K type strain sequencing project: providing services to taxonomists for standard genome sequencing and annotation.</title>
        <authorList>
            <consortium name="The Broad Institute Genomics Platform"/>
            <consortium name="The Broad Institute Genome Sequencing Center for Infectious Disease"/>
            <person name="Wu L."/>
            <person name="Ma J."/>
        </authorList>
    </citation>
    <scope>NUCLEOTIDE SEQUENCE [LARGE SCALE GENOMIC DNA]</scope>
    <source>
        <strain evidence="7">JCM 16540</strain>
    </source>
</reference>
<comment type="similarity">
    <text evidence="1">Belongs to the glycosyl hydrolase 13 family.</text>
</comment>
<feature type="domain" description="Glycosyl hydrolase family 13 catalytic" evidence="5">
    <location>
        <begin position="158"/>
        <end position="568"/>
    </location>
</feature>
<keyword evidence="3" id="KW-0326">Glycosidase</keyword>
<evidence type="ECO:0000313" key="7">
    <source>
        <dbReference type="Proteomes" id="UP001500767"/>
    </source>
</evidence>
<feature type="region of interest" description="Disordered" evidence="4">
    <location>
        <begin position="703"/>
        <end position="731"/>
    </location>
</feature>
<keyword evidence="2" id="KW-0378">Hydrolase</keyword>
<dbReference type="PANTHER" id="PTHR43002">
    <property type="entry name" value="GLYCOGEN DEBRANCHING ENZYME"/>
    <property type="match status" value="1"/>
</dbReference>
<evidence type="ECO:0000313" key="6">
    <source>
        <dbReference type="EMBL" id="GAA3569695.1"/>
    </source>
</evidence>
<evidence type="ECO:0000256" key="3">
    <source>
        <dbReference type="ARBA" id="ARBA00023295"/>
    </source>
</evidence>
<dbReference type="InterPro" id="IPR044505">
    <property type="entry name" value="GlgX_Isoamylase_N_E_set"/>
</dbReference>
<feature type="region of interest" description="Disordered" evidence="4">
    <location>
        <begin position="464"/>
        <end position="488"/>
    </location>
</feature>
<dbReference type="InterPro" id="IPR006047">
    <property type="entry name" value="GH13_cat_dom"/>
</dbReference>
<comment type="caution">
    <text evidence="6">The sequence shown here is derived from an EMBL/GenBank/DDBJ whole genome shotgun (WGS) entry which is preliminary data.</text>
</comment>
<dbReference type="Gene3D" id="3.20.20.80">
    <property type="entry name" value="Glycosidases"/>
    <property type="match status" value="1"/>
</dbReference>
<dbReference type="SUPFAM" id="SSF81296">
    <property type="entry name" value="E set domains"/>
    <property type="match status" value="1"/>
</dbReference>
<dbReference type="InterPro" id="IPR011837">
    <property type="entry name" value="Glycogen_debranch_GlgX"/>
</dbReference>
<proteinExistence type="inferred from homology"/>
<dbReference type="SUPFAM" id="SSF51011">
    <property type="entry name" value="Glycosyl hydrolase domain"/>
    <property type="match status" value="1"/>
</dbReference>
<dbReference type="Proteomes" id="UP001500767">
    <property type="component" value="Unassembled WGS sequence"/>
</dbReference>
<dbReference type="CDD" id="cd02856">
    <property type="entry name" value="E_set_GDE_Isoamylase_N"/>
    <property type="match status" value="1"/>
</dbReference>
<dbReference type="InterPro" id="IPR014756">
    <property type="entry name" value="Ig_E-set"/>
</dbReference>
<dbReference type="NCBIfam" id="TIGR02100">
    <property type="entry name" value="glgX_debranch"/>
    <property type="match status" value="1"/>
</dbReference>
<dbReference type="InterPro" id="IPR004193">
    <property type="entry name" value="Glyco_hydro_13_N"/>
</dbReference>
<dbReference type="SMART" id="SM00642">
    <property type="entry name" value="Aamy"/>
    <property type="match status" value="1"/>
</dbReference>
<dbReference type="InterPro" id="IPR017853">
    <property type="entry name" value="GH"/>
</dbReference>
<dbReference type="InterPro" id="IPR013783">
    <property type="entry name" value="Ig-like_fold"/>
</dbReference>
<sequence length="731" mass="81872">MDLWPGRPYPLGATFDGTGVNFAVFSEVAERVDLCLLDEDLVETRIELIEVDGSVWHGYVPGVQPGQRYGFRVHGPYDPAQGQRANPAKLLLDPYAKAIEGMIDGDQSLFSYDFQDHQLFNTEDSREHTMLSVVINPFFDWGHDRPPGHQYHESVIYEMHVKGLTMTHPDIPEEIRGTYAAVAHPATIEHLKALGVTAVELLPVHQFVNDSHLVDQGLSNYWGYNTIGFLAPHNAYANSGQRGQQTTEFKAMVKALHEADIEVILDVVYNHTAEGNELGPTIAFRGLDNASYYRLVDGDLAHYYDTTGTGNSLLMRSPHVLQLIMDSLRYWVLEMHVDGFRFDLAATLARQFHEVDKLSAFFDIIQQDPVVSQVKLIAEPWDLGDGGYQVGNFPPLWTEWNGRYRDTVRDYWRGEPAALGEFASRITGSSDLYNHSDRRPTASINFVVAHDGFTLRDLVSYNEKHNDANGEGGNDGESHNRSWNCGVEGPTDDPHVHRLRLQQIRNFITTMLVSQGVPMLAHGDELGRTQGGNNNVYAQDNPIAWVDWDLDEDQQGLLRFTSAAIALRRAHPVLRRRRFFAGDASHGGESPLGDIVWLKPDGGEMNDADWDTGYSQSLMVFLNGDAIPEPDNLGRRIVDDHFLLMFNASSESITFTTPAKAYGEVWTVRLNTANGEVDPDVKPWRSRSKHSVPAHSMVVLSTTVVPESSRQDAEQRADRARPTLARSSGQR</sequence>
<gene>
    <name evidence="6" type="primary">glgX_3</name>
    <name evidence="6" type="ORF">GCM10022197_27530</name>
</gene>
<dbReference type="Gene3D" id="2.60.40.1180">
    <property type="entry name" value="Golgi alpha-mannosidase II"/>
    <property type="match status" value="1"/>
</dbReference>
<dbReference type="SUPFAM" id="SSF51445">
    <property type="entry name" value="(Trans)glycosidases"/>
    <property type="match status" value="1"/>
</dbReference>
<dbReference type="Pfam" id="PF00128">
    <property type="entry name" value="Alpha-amylase"/>
    <property type="match status" value="1"/>
</dbReference>
<evidence type="ECO:0000256" key="1">
    <source>
        <dbReference type="ARBA" id="ARBA00008061"/>
    </source>
</evidence>
<protein>
    <submittedName>
        <fullName evidence="6">Glycogen debranching protein GlgX</fullName>
    </submittedName>
</protein>
<dbReference type="Gene3D" id="2.60.40.10">
    <property type="entry name" value="Immunoglobulins"/>
    <property type="match status" value="1"/>
</dbReference>
<evidence type="ECO:0000259" key="5">
    <source>
        <dbReference type="SMART" id="SM00642"/>
    </source>
</evidence>
<evidence type="ECO:0000256" key="4">
    <source>
        <dbReference type="SAM" id="MobiDB-lite"/>
    </source>
</evidence>
<accession>A0ABP6XNK3</accession>
<dbReference type="CDD" id="cd11326">
    <property type="entry name" value="AmyAc_Glg_debranch"/>
    <property type="match status" value="1"/>
</dbReference>
<dbReference type="InterPro" id="IPR013780">
    <property type="entry name" value="Glyco_hydro_b"/>
</dbReference>
<dbReference type="EMBL" id="BAAAYR010000004">
    <property type="protein sequence ID" value="GAA3569695.1"/>
    <property type="molecule type" value="Genomic_DNA"/>
</dbReference>
<name>A0ABP6XNK3_9ACTN</name>
<feature type="compositionally biased region" description="Basic and acidic residues" evidence="4">
    <location>
        <begin position="709"/>
        <end position="721"/>
    </location>
</feature>
<organism evidence="6 7">
    <name type="scientific">Microlunatus spumicola</name>
    <dbReference type="NCBI Taxonomy" id="81499"/>
    <lineage>
        <taxon>Bacteria</taxon>
        <taxon>Bacillati</taxon>
        <taxon>Actinomycetota</taxon>
        <taxon>Actinomycetes</taxon>
        <taxon>Propionibacteriales</taxon>
        <taxon>Propionibacteriaceae</taxon>
        <taxon>Microlunatus</taxon>
    </lineage>
</organism>
<keyword evidence="7" id="KW-1185">Reference proteome</keyword>